<evidence type="ECO:0000313" key="1">
    <source>
        <dbReference type="EMBL" id="JAD60277.1"/>
    </source>
</evidence>
<name>A0A0A9BLX8_ARUDO</name>
<proteinExistence type="predicted"/>
<protein>
    <submittedName>
        <fullName evidence="1">Uncharacterized protein</fullName>
    </submittedName>
</protein>
<dbReference type="AlphaFoldDB" id="A0A0A9BLX8"/>
<sequence length="95" mass="10177">MNSLFTLPPRLIGASLLDISLFRAIILLERLAAKFSLLDTSPALKFPMSPQFTAMVSLLATSLVLNAILVKLPHKPLLTVGLSPLLELPPAETSG</sequence>
<reference evidence="1" key="1">
    <citation type="submission" date="2014-09" db="EMBL/GenBank/DDBJ databases">
        <authorList>
            <person name="Magalhaes I.L.F."/>
            <person name="Oliveira U."/>
            <person name="Santos F.R."/>
            <person name="Vidigal T.H.D.A."/>
            <person name="Brescovit A.D."/>
            <person name="Santos A.J."/>
        </authorList>
    </citation>
    <scope>NUCLEOTIDE SEQUENCE</scope>
    <source>
        <tissue evidence="1">Shoot tissue taken approximately 20 cm above the soil surface</tissue>
    </source>
</reference>
<organism evidence="1">
    <name type="scientific">Arundo donax</name>
    <name type="common">Giant reed</name>
    <name type="synonym">Donax arundinaceus</name>
    <dbReference type="NCBI Taxonomy" id="35708"/>
    <lineage>
        <taxon>Eukaryota</taxon>
        <taxon>Viridiplantae</taxon>
        <taxon>Streptophyta</taxon>
        <taxon>Embryophyta</taxon>
        <taxon>Tracheophyta</taxon>
        <taxon>Spermatophyta</taxon>
        <taxon>Magnoliopsida</taxon>
        <taxon>Liliopsida</taxon>
        <taxon>Poales</taxon>
        <taxon>Poaceae</taxon>
        <taxon>PACMAD clade</taxon>
        <taxon>Arundinoideae</taxon>
        <taxon>Arundineae</taxon>
        <taxon>Arundo</taxon>
    </lineage>
</organism>
<dbReference type="EMBL" id="GBRH01237618">
    <property type="protein sequence ID" value="JAD60277.1"/>
    <property type="molecule type" value="Transcribed_RNA"/>
</dbReference>
<reference evidence="1" key="2">
    <citation type="journal article" date="2015" name="Data Brief">
        <title>Shoot transcriptome of the giant reed, Arundo donax.</title>
        <authorList>
            <person name="Barrero R.A."/>
            <person name="Guerrero F.D."/>
            <person name="Moolhuijzen P."/>
            <person name="Goolsby J.A."/>
            <person name="Tidwell J."/>
            <person name="Bellgard S.E."/>
            <person name="Bellgard M.I."/>
        </authorList>
    </citation>
    <scope>NUCLEOTIDE SEQUENCE</scope>
    <source>
        <tissue evidence="1">Shoot tissue taken approximately 20 cm above the soil surface</tissue>
    </source>
</reference>
<accession>A0A0A9BLX8</accession>